<proteinExistence type="predicted"/>
<evidence type="ECO:0000313" key="2">
    <source>
        <dbReference type="EMBL" id="VEU70219.1"/>
    </source>
</evidence>
<evidence type="ECO:0000313" key="3">
    <source>
        <dbReference type="Proteomes" id="UP000290815"/>
    </source>
</evidence>
<dbReference type="SUPFAM" id="SSF82649">
    <property type="entry name" value="SufE/NifU"/>
    <property type="match status" value="1"/>
</dbReference>
<name>A0A449AUM0_9BACT</name>
<dbReference type="EMBL" id="LR215024">
    <property type="protein sequence ID" value="VEU70219.1"/>
    <property type="molecule type" value="Genomic_DNA"/>
</dbReference>
<dbReference type="GO" id="GO:0051536">
    <property type="term" value="F:iron-sulfur cluster binding"/>
    <property type="evidence" value="ECO:0007669"/>
    <property type="project" value="InterPro"/>
</dbReference>
<evidence type="ECO:0000259" key="1">
    <source>
        <dbReference type="Pfam" id="PF01592"/>
    </source>
</evidence>
<protein>
    <submittedName>
        <fullName evidence="2">Nitrogen fixation protein NIFU</fullName>
    </submittedName>
</protein>
<feature type="domain" description="NIF system FeS cluster assembly NifU N-terminal" evidence="1">
    <location>
        <begin position="9"/>
        <end position="126"/>
    </location>
</feature>
<dbReference type="RefSeq" id="WP_027333815.1">
    <property type="nucleotide sequence ID" value="NZ_LR215024.1"/>
</dbReference>
<dbReference type="Proteomes" id="UP000290815">
    <property type="component" value="Chromosome"/>
</dbReference>
<dbReference type="GO" id="GO:0016226">
    <property type="term" value="P:iron-sulfur cluster assembly"/>
    <property type="evidence" value="ECO:0007669"/>
    <property type="project" value="InterPro"/>
</dbReference>
<dbReference type="GO" id="GO:0005506">
    <property type="term" value="F:iron ion binding"/>
    <property type="evidence" value="ECO:0007669"/>
    <property type="project" value="InterPro"/>
</dbReference>
<reference evidence="2 3" key="1">
    <citation type="submission" date="2019-01" db="EMBL/GenBank/DDBJ databases">
        <authorList>
            <consortium name="Pathogen Informatics"/>
        </authorList>
    </citation>
    <scope>NUCLEOTIDE SEQUENCE [LARGE SCALE GENOMIC DNA]</scope>
    <source>
        <strain evidence="2 3">NCTC10194</strain>
    </source>
</reference>
<dbReference type="CDD" id="cd06664">
    <property type="entry name" value="IscU_like"/>
    <property type="match status" value="1"/>
</dbReference>
<dbReference type="InterPro" id="IPR002871">
    <property type="entry name" value="NIF_FeS_clus_asmbl_NifU_N"/>
</dbReference>
<sequence length="138" mass="16029">MHFNQNEAREIVMKHYMNPENKKNLNEATDTQSFFSTSCADKLVLKRKWKGDLLDEVSFDGHGCAIFLASTDIFLNLIKNKNKDEIARIKEIYTKFVKQENLTEEEISSLGELWVFFNVKTHLNRVNCALLISESILK</sequence>
<dbReference type="KEGG" id="mgly:NCTC10194_00221"/>
<dbReference type="Pfam" id="PF01592">
    <property type="entry name" value="NifU_N"/>
    <property type="match status" value="1"/>
</dbReference>
<organism evidence="2 3">
    <name type="scientific">Mycoplasmopsis glycophila</name>
    <dbReference type="NCBI Taxonomy" id="171285"/>
    <lineage>
        <taxon>Bacteria</taxon>
        <taxon>Bacillati</taxon>
        <taxon>Mycoplasmatota</taxon>
        <taxon>Mycoplasmoidales</taxon>
        <taxon>Metamycoplasmataceae</taxon>
        <taxon>Mycoplasmopsis</taxon>
    </lineage>
</organism>
<dbReference type="Gene3D" id="3.90.1010.10">
    <property type="match status" value="1"/>
</dbReference>
<gene>
    <name evidence="2" type="primary">nifU</name>
    <name evidence="2" type="ORF">NCTC10194_00221</name>
</gene>
<dbReference type="AlphaFoldDB" id="A0A449AUM0"/>
<keyword evidence="3" id="KW-1185">Reference proteome</keyword>
<accession>A0A449AUM0</accession>